<evidence type="ECO:0000256" key="2">
    <source>
        <dbReference type="ARBA" id="ARBA00022679"/>
    </source>
</evidence>
<dbReference type="AlphaFoldDB" id="A0A948TD91"/>
<name>A0A948TD91_9BACT</name>
<gene>
    <name evidence="6" type="ORF">H9777_11125</name>
</gene>
<evidence type="ECO:0000256" key="3">
    <source>
        <dbReference type="ARBA" id="ARBA00022777"/>
    </source>
</evidence>
<proteinExistence type="inferred from homology"/>
<dbReference type="Pfam" id="PF07804">
    <property type="entry name" value="HipA_C"/>
    <property type="match status" value="1"/>
</dbReference>
<dbReference type="PANTHER" id="PTHR37419:SF8">
    <property type="entry name" value="TOXIN YJJJ"/>
    <property type="match status" value="1"/>
</dbReference>
<evidence type="ECO:0000256" key="1">
    <source>
        <dbReference type="ARBA" id="ARBA00010164"/>
    </source>
</evidence>
<comment type="similarity">
    <text evidence="1">Belongs to the HipA Ser/Thr kinase family.</text>
</comment>
<comment type="caution">
    <text evidence="6">The sequence shown here is derived from an EMBL/GenBank/DDBJ whole genome shotgun (WGS) entry which is preliminary data.</text>
</comment>
<feature type="domain" description="HipA N-terminal subdomain 1" evidence="5">
    <location>
        <begin position="5"/>
        <end position="113"/>
    </location>
</feature>
<keyword evidence="2" id="KW-0808">Transferase</keyword>
<dbReference type="GO" id="GO:0005829">
    <property type="term" value="C:cytosol"/>
    <property type="evidence" value="ECO:0007669"/>
    <property type="project" value="TreeGrafter"/>
</dbReference>
<feature type="domain" description="HipA-like C-terminal" evidence="4">
    <location>
        <begin position="157"/>
        <end position="359"/>
    </location>
</feature>
<keyword evidence="3" id="KW-0418">Kinase</keyword>
<sequence>MIDRLTVKYHDEEVGVLSLTPDNRLCAFEYSKSWLSDGFSLSPLELPLKSGLFIAKPTPFYGNFGIFEDSLPDGYGRYLLHRALMREGIDDRNLTSIDRLSIVGNGGMGALCYEPETKLSKEEELSDFELLQEKALEVLREQQDTDAGLLLYNSGNSGGCRPKAVFSDHEGHWLVKFRHTYDPKDMGLQEFHYNETARRCGIDVPDFKLTAGKYFTTRRFDLTYGGERIHTATAGGLLCVSLSQPVLDYLNLLSLTGYLTQNPKDVEEMYRRMVFNYLTDNKDDHCKNFSFLVRKNDVGKWCWHLAPAYDLTLCTEGYNGQHATSVNNTAFPTLKDFIAVGVKTKMSEKRCREIFDEVYMSCGDLLLNNVTCR</sequence>
<protein>
    <submittedName>
        <fullName evidence="6">Type II toxin-antitoxin system HipA family toxin</fullName>
    </submittedName>
</protein>
<dbReference type="Pfam" id="PF13657">
    <property type="entry name" value="Couple_hipA"/>
    <property type="match status" value="1"/>
</dbReference>
<accession>A0A948TD91</accession>
<dbReference type="PANTHER" id="PTHR37419">
    <property type="entry name" value="SERINE/THREONINE-PROTEIN KINASE TOXIN HIPA"/>
    <property type="match status" value="1"/>
</dbReference>
<dbReference type="Proteomes" id="UP000783796">
    <property type="component" value="Unassembled WGS sequence"/>
</dbReference>
<reference evidence="6" key="1">
    <citation type="journal article" date="2021" name="PeerJ">
        <title>Extensive microbial diversity within the chicken gut microbiome revealed by metagenomics and culture.</title>
        <authorList>
            <person name="Gilroy R."/>
            <person name="Ravi A."/>
            <person name="Getino M."/>
            <person name="Pursley I."/>
            <person name="Horton D.L."/>
            <person name="Alikhan N.F."/>
            <person name="Baker D."/>
            <person name="Gharbi K."/>
            <person name="Hall N."/>
            <person name="Watson M."/>
            <person name="Adriaenssens E.M."/>
            <person name="Foster-Nyarko E."/>
            <person name="Jarju S."/>
            <person name="Secka A."/>
            <person name="Antonio M."/>
            <person name="Oren A."/>
            <person name="Chaudhuri R.R."/>
            <person name="La Ragione R."/>
            <person name="Hildebrand F."/>
            <person name="Pallen M.J."/>
        </authorList>
    </citation>
    <scope>NUCLEOTIDE SEQUENCE</scope>
    <source>
        <strain evidence="6">G4-2901</strain>
    </source>
</reference>
<dbReference type="InterPro" id="IPR052028">
    <property type="entry name" value="HipA_Ser/Thr_kinase"/>
</dbReference>
<evidence type="ECO:0000313" key="6">
    <source>
        <dbReference type="EMBL" id="MBU3838837.1"/>
    </source>
</evidence>
<dbReference type="EMBL" id="JAHLFW010000091">
    <property type="protein sequence ID" value="MBU3838837.1"/>
    <property type="molecule type" value="Genomic_DNA"/>
</dbReference>
<reference evidence="6" key="2">
    <citation type="submission" date="2021-04" db="EMBL/GenBank/DDBJ databases">
        <authorList>
            <person name="Gilroy R."/>
        </authorList>
    </citation>
    <scope>NUCLEOTIDE SEQUENCE</scope>
    <source>
        <strain evidence="6">G4-2901</strain>
    </source>
</reference>
<dbReference type="InterPro" id="IPR012893">
    <property type="entry name" value="HipA-like_C"/>
</dbReference>
<dbReference type="Gene3D" id="1.10.1070.20">
    <property type="match status" value="1"/>
</dbReference>
<evidence type="ECO:0000313" key="7">
    <source>
        <dbReference type="Proteomes" id="UP000783796"/>
    </source>
</evidence>
<dbReference type="GO" id="GO:0004674">
    <property type="term" value="F:protein serine/threonine kinase activity"/>
    <property type="evidence" value="ECO:0007669"/>
    <property type="project" value="TreeGrafter"/>
</dbReference>
<dbReference type="InterPro" id="IPR017508">
    <property type="entry name" value="HipA_N1"/>
</dbReference>
<evidence type="ECO:0000259" key="4">
    <source>
        <dbReference type="Pfam" id="PF07804"/>
    </source>
</evidence>
<evidence type="ECO:0000259" key="5">
    <source>
        <dbReference type="Pfam" id="PF13657"/>
    </source>
</evidence>
<organism evidence="6 7">
    <name type="scientific">Candidatus Phocaeicola faecigallinarum</name>
    <dbReference type="NCBI Taxonomy" id="2838732"/>
    <lineage>
        <taxon>Bacteria</taxon>
        <taxon>Pseudomonadati</taxon>
        <taxon>Bacteroidota</taxon>
        <taxon>Bacteroidia</taxon>
        <taxon>Bacteroidales</taxon>
        <taxon>Bacteroidaceae</taxon>
        <taxon>Phocaeicola</taxon>
    </lineage>
</organism>